<sequence>MANTEASRIRPCSSFLPVFPPELWNIIIEYLDDGATAQNLGRLAQACPALQAIIEPRLYNPVRLNNSESGARLARTIKSRPELAPLIRELQHKEDSGFGGNFYSYCKFYLMVSNLPNLEQIFMRKTIDSIETSQSADDDESLEEIYNVLHPALWWSSTPEHVVMPLKEYRKYTNSPYKDRFLGDSPFHLSPGVEFCESDRFIEYLQKETGIDWRELPRGLPSKGLPSLRVCHIGTHCDLTETRTKGRVPKISSAIFQHSGIRKLCLTGCELKPNTEAMAENSTVLEELTVLNCLTTPAHLKEVLRVPKALKKITIRTVLGPDESEWSYVDTAVLQFESLEFLDHDIYWGDEEEADFSGLENLKHLTTTLSSLAGKECHELDIEDEHNLPQSLESLTLRLDEHKAWTNSVIYELVKSEKLPNLRRFTVEVPETMESLPSINEDKTNPSCLEICQEGNTWQDKFKEINVDLSMSPVPYPLEVPKYNLCSCECLEFYHRLPSHPHDDFRHPLEDEDSDWNPWVYDIGHDTDDQGTDDAIDQFENDMDDEISD</sequence>
<gene>
    <name evidence="2" type="ORF">PSALAMII_LOCUS631</name>
</gene>
<feature type="region of interest" description="Disordered" evidence="1">
    <location>
        <begin position="521"/>
        <end position="549"/>
    </location>
</feature>
<accession>A0A9W4N3Z2</accession>
<evidence type="ECO:0008006" key="4">
    <source>
        <dbReference type="Google" id="ProtNLM"/>
    </source>
</evidence>
<evidence type="ECO:0000313" key="3">
    <source>
        <dbReference type="Proteomes" id="UP001152592"/>
    </source>
</evidence>
<dbReference type="InterPro" id="IPR032675">
    <property type="entry name" value="LRR_dom_sf"/>
</dbReference>
<proteinExistence type="predicted"/>
<name>A0A9W4N3Z2_9EURO</name>
<reference evidence="2" key="1">
    <citation type="submission" date="2021-07" db="EMBL/GenBank/DDBJ databases">
        <authorList>
            <person name="Branca A.L. A."/>
        </authorList>
    </citation>
    <scope>NUCLEOTIDE SEQUENCE</scope>
</reference>
<dbReference type="AlphaFoldDB" id="A0A9W4N3Z2"/>
<feature type="compositionally biased region" description="Acidic residues" evidence="1">
    <location>
        <begin position="529"/>
        <end position="549"/>
    </location>
</feature>
<protein>
    <recommendedName>
        <fullName evidence="4">F-box domain-containing protein</fullName>
    </recommendedName>
</protein>
<evidence type="ECO:0000313" key="2">
    <source>
        <dbReference type="EMBL" id="CAG8247156.1"/>
    </source>
</evidence>
<dbReference type="EMBL" id="CAJVPD010000022">
    <property type="protein sequence ID" value="CAG8247156.1"/>
    <property type="molecule type" value="Genomic_DNA"/>
</dbReference>
<comment type="caution">
    <text evidence="2">The sequence shown here is derived from an EMBL/GenBank/DDBJ whole genome shotgun (WGS) entry which is preliminary data.</text>
</comment>
<dbReference type="Gene3D" id="3.80.10.10">
    <property type="entry name" value="Ribonuclease Inhibitor"/>
    <property type="match status" value="1"/>
</dbReference>
<organism evidence="2 3">
    <name type="scientific">Penicillium salamii</name>
    <dbReference type="NCBI Taxonomy" id="1612424"/>
    <lineage>
        <taxon>Eukaryota</taxon>
        <taxon>Fungi</taxon>
        <taxon>Dikarya</taxon>
        <taxon>Ascomycota</taxon>
        <taxon>Pezizomycotina</taxon>
        <taxon>Eurotiomycetes</taxon>
        <taxon>Eurotiomycetidae</taxon>
        <taxon>Eurotiales</taxon>
        <taxon>Aspergillaceae</taxon>
        <taxon>Penicillium</taxon>
    </lineage>
</organism>
<dbReference type="Proteomes" id="UP001152592">
    <property type="component" value="Unassembled WGS sequence"/>
</dbReference>
<dbReference type="OrthoDB" id="3639251at2759"/>
<evidence type="ECO:0000256" key="1">
    <source>
        <dbReference type="SAM" id="MobiDB-lite"/>
    </source>
</evidence>